<evidence type="ECO:0000313" key="2">
    <source>
        <dbReference type="EMBL" id="MEQ2237419.1"/>
    </source>
</evidence>
<feature type="compositionally biased region" description="Basic and acidic residues" evidence="1">
    <location>
        <begin position="49"/>
        <end position="58"/>
    </location>
</feature>
<reference evidence="2 3" key="1">
    <citation type="submission" date="2021-06" db="EMBL/GenBank/DDBJ databases">
        <authorList>
            <person name="Palmer J.M."/>
        </authorList>
    </citation>
    <scope>NUCLEOTIDE SEQUENCE [LARGE SCALE GENOMIC DNA]</scope>
    <source>
        <strain evidence="3">if_2019</strain>
        <tissue evidence="2">Muscle</tissue>
    </source>
</reference>
<comment type="caution">
    <text evidence="2">The sequence shown here is derived from an EMBL/GenBank/DDBJ whole genome shotgun (WGS) entry which is preliminary data.</text>
</comment>
<gene>
    <name evidence="2" type="ORF">ILYODFUR_022915</name>
</gene>
<evidence type="ECO:0000313" key="3">
    <source>
        <dbReference type="Proteomes" id="UP001482620"/>
    </source>
</evidence>
<organism evidence="2 3">
    <name type="scientific">Ilyodon furcidens</name>
    <name type="common">goldbreast splitfin</name>
    <dbReference type="NCBI Taxonomy" id="33524"/>
    <lineage>
        <taxon>Eukaryota</taxon>
        <taxon>Metazoa</taxon>
        <taxon>Chordata</taxon>
        <taxon>Craniata</taxon>
        <taxon>Vertebrata</taxon>
        <taxon>Euteleostomi</taxon>
        <taxon>Actinopterygii</taxon>
        <taxon>Neopterygii</taxon>
        <taxon>Teleostei</taxon>
        <taxon>Neoteleostei</taxon>
        <taxon>Acanthomorphata</taxon>
        <taxon>Ovalentaria</taxon>
        <taxon>Atherinomorphae</taxon>
        <taxon>Cyprinodontiformes</taxon>
        <taxon>Goodeidae</taxon>
        <taxon>Ilyodon</taxon>
    </lineage>
</organism>
<feature type="region of interest" description="Disordered" evidence="1">
    <location>
        <begin position="20"/>
        <end position="102"/>
    </location>
</feature>
<dbReference type="EMBL" id="JAHRIQ010048909">
    <property type="protein sequence ID" value="MEQ2237419.1"/>
    <property type="molecule type" value="Genomic_DNA"/>
</dbReference>
<accession>A0ABV0TY42</accession>
<evidence type="ECO:0000256" key="1">
    <source>
        <dbReference type="SAM" id="MobiDB-lite"/>
    </source>
</evidence>
<proteinExistence type="predicted"/>
<feature type="compositionally biased region" description="Polar residues" evidence="1">
    <location>
        <begin position="60"/>
        <end position="76"/>
    </location>
</feature>
<keyword evidence="3" id="KW-1185">Reference proteome</keyword>
<sequence>MFCTLARHYKGQYAGKKDDRIYLNPQRNQRINYDRGRDTQQASCLYHPDPAEEQDRAGSRQASGQITKQTAGTSQFGDRPMTPLTKSAITKEGASLSGQRAI</sequence>
<dbReference type="Proteomes" id="UP001482620">
    <property type="component" value="Unassembled WGS sequence"/>
</dbReference>
<protein>
    <submittedName>
        <fullName evidence="2">Uncharacterized protein</fullName>
    </submittedName>
</protein>
<name>A0ABV0TY42_9TELE</name>